<dbReference type="EMBL" id="JH597761">
    <property type="protein sequence ID" value="EHP70479.1"/>
    <property type="molecule type" value="Genomic_DNA"/>
</dbReference>
<keyword evidence="2" id="KW-1185">Reference proteome</keyword>
<dbReference type="AlphaFoldDB" id="H2C2K8"/>
<organism evidence="1 2">
    <name type="scientific">Metallosphaera yellowstonensis MK1</name>
    <dbReference type="NCBI Taxonomy" id="671065"/>
    <lineage>
        <taxon>Archaea</taxon>
        <taxon>Thermoproteota</taxon>
        <taxon>Thermoprotei</taxon>
        <taxon>Sulfolobales</taxon>
        <taxon>Sulfolobaceae</taxon>
        <taxon>Metallosphaera</taxon>
    </lineage>
</organism>
<evidence type="ECO:0000313" key="1">
    <source>
        <dbReference type="EMBL" id="EHP70479.1"/>
    </source>
</evidence>
<reference evidence="1 2" key="1">
    <citation type="submission" date="2012-01" db="EMBL/GenBank/DDBJ databases">
        <title>Improved High-Quality Draft sequence of Metallosphaera yellowstonensis MK1.</title>
        <authorList>
            <consortium name="US DOE Joint Genome Institute"/>
            <person name="Lucas S."/>
            <person name="Han J."/>
            <person name="Cheng J.-F."/>
            <person name="Goodwin L."/>
            <person name="Pitluck S."/>
            <person name="Peters L."/>
            <person name="Teshima H."/>
            <person name="Detter J.C."/>
            <person name="Han C."/>
            <person name="Tapia R."/>
            <person name="Land M."/>
            <person name="Hauser L."/>
            <person name="Kyrpides N."/>
            <person name="Kozubal M."/>
            <person name="Macur R.E."/>
            <person name="Jay Z."/>
            <person name="Inskeep W."/>
            <person name="Woyke T."/>
        </authorList>
    </citation>
    <scope>NUCLEOTIDE SEQUENCE [LARGE SCALE GENOMIC DNA]</scope>
    <source>
        <strain evidence="1 2">MK1</strain>
    </source>
</reference>
<dbReference type="HOGENOM" id="CLU_1998794_0_0_2"/>
<accession>H2C2K8</accession>
<protein>
    <submittedName>
        <fullName evidence="1">Uncharacterized protein</fullName>
    </submittedName>
</protein>
<name>H2C2K8_9CREN</name>
<sequence length="124" mass="14620">MFKALIYVETNSTVCRGLSVKVPMILKCPMGSKERAMKKYAFPDDDYDFAHRFVSTCKAYRPSDCVAVVRDPRIVRFIWLLRDRMEVFNTPIRVIRTDRFCMTNDTMKYFLLKNLSEYLEGKVP</sequence>
<gene>
    <name evidence="1" type="ORF">MetMK1DRAFT_00009820</name>
</gene>
<evidence type="ECO:0000313" key="2">
    <source>
        <dbReference type="Proteomes" id="UP000003980"/>
    </source>
</evidence>
<dbReference type="RefSeq" id="WP_009071234.1">
    <property type="nucleotide sequence ID" value="NZ_JH597761.1"/>
</dbReference>
<dbReference type="Proteomes" id="UP000003980">
    <property type="component" value="Unassembled WGS sequence"/>
</dbReference>
<dbReference type="eggNOG" id="arCOG14493">
    <property type="taxonomic scope" value="Archaea"/>
</dbReference>
<proteinExistence type="predicted"/>
<dbReference type="OrthoDB" id="382397at2157"/>